<evidence type="ECO:0000259" key="10">
    <source>
        <dbReference type="PROSITE" id="PS50002"/>
    </source>
</evidence>
<dbReference type="FunFam" id="2.30.42.10:FF:000091">
    <property type="entry name" value="disks large homolog 1 isoform X8"/>
    <property type="match status" value="1"/>
</dbReference>
<dbReference type="Proteomes" id="UP000694556">
    <property type="component" value="Chromosome 10"/>
</dbReference>
<dbReference type="GO" id="GO:0097120">
    <property type="term" value="P:receptor localization to synapse"/>
    <property type="evidence" value="ECO:0007669"/>
    <property type="project" value="TreeGrafter"/>
</dbReference>
<comment type="similarity">
    <text evidence="3">Belongs to the MAGUK family.</text>
</comment>
<dbReference type="PROSITE" id="PS50002">
    <property type="entry name" value="SH3"/>
    <property type="match status" value="1"/>
</dbReference>
<feature type="compositionally biased region" description="Low complexity" evidence="9">
    <location>
        <begin position="181"/>
        <end position="200"/>
    </location>
</feature>
<dbReference type="InterPro" id="IPR027417">
    <property type="entry name" value="P-loop_NTPase"/>
</dbReference>
<dbReference type="InterPro" id="IPR008144">
    <property type="entry name" value="Guanylate_kin-like_dom"/>
</dbReference>
<dbReference type="Pfam" id="PF10608">
    <property type="entry name" value="MAGUK_N_PEST"/>
    <property type="match status" value="1"/>
</dbReference>
<evidence type="ECO:0000256" key="5">
    <source>
        <dbReference type="ARBA" id="ARBA00022475"/>
    </source>
</evidence>
<dbReference type="GO" id="GO:0019901">
    <property type="term" value="F:protein kinase binding"/>
    <property type="evidence" value="ECO:0007669"/>
    <property type="project" value="TreeGrafter"/>
</dbReference>
<evidence type="ECO:0000256" key="8">
    <source>
        <dbReference type="PROSITE-ProRule" id="PRU00192"/>
    </source>
</evidence>
<dbReference type="CDD" id="cd06723">
    <property type="entry name" value="PDZ1_Dlg1-2-4-like"/>
    <property type="match status" value="1"/>
</dbReference>
<keyword evidence="6" id="KW-0677">Repeat</keyword>
<dbReference type="CDD" id="cd12029">
    <property type="entry name" value="SH3_DLG3"/>
    <property type="match status" value="1"/>
</dbReference>
<dbReference type="SMART" id="SM00072">
    <property type="entry name" value="GuKc"/>
    <property type="match status" value="1"/>
</dbReference>
<dbReference type="Pfam" id="PF00625">
    <property type="entry name" value="Guanylate_kin"/>
    <property type="match status" value="1"/>
</dbReference>
<dbReference type="InterPro" id="IPR008145">
    <property type="entry name" value="GK/Ca_channel_bsu"/>
</dbReference>
<dbReference type="PANTHER" id="PTHR23119">
    <property type="entry name" value="DISCS LARGE"/>
    <property type="match status" value="1"/>
</dbReference>
<dbReference type="PROSITE" id="PS50106">
    <property type="entry name" value="PDZ"/>
    <property type="match status" value="3"/>
</dbReference>
<evidence type="ECO:0000256" key="9">
    <source>
        <dbReference type="SAM" id="MobiDB-lite"/>
    </source>
</evidence>
<evidence type="ECO:0000313" key="15">
    <source>
        <dbReference type="Proteomes" id="UP000694556"/>
    </source>
</evidence>
<dbReference type="InterPro" id="IPR004172">
    <property type="entry name" value="L27_dom"/>
</dbReference>
<dbReference type="GO" id="GO:0043113">
    <property type="term" value="P:receptor clustering"/>
    <property type="evidence" value="ECO:0007669"/>
    <property type="project" value="TreeGrafter"/>
</dbReference>
<evidence type="ECO:0000256" key="7">
    <source>
        <dbReference type="ARBA" id="ARBA00023136"/>
    </source>
</evidence>
<reference evidence="14" key="3">
    <citation type="submission" date="2025-09" db="UniProtKB">
        <authorList>
            <consortium name="Ensembl"/>
        </authorList>
    </citation>
    <scope>IDENTIFICATION</scope>
</reference>
<evidence type="ECO:0000256" key="1">
    <source>
        <dbReference type="ARBA" id="ARBA00004170"/>
    </source>
</evidence>
<feature type="domain" description="PDZ" evidence="12">
    <location>
        <begin position="386"/>
        <end position="473"/>
    </location>
</feature>
<dbReference type="FunFam" id="2.30.30.40:FF:000027">
    <property type="entry name" value="Disks large homolog 3 isoform 1"/>
    <property type="match status" value="1"/>
</dbReference>
<dbReference type="FunFam" id="3.30.63.10:FF:000001">
    <property type="entry name" value="Disks large homolog 1 isoform 2"/>
    <property type="match status" value="1"/>
</dbReference>
<dbReference type="PROSITE" id="PS00856">
    <property type="entry name" value="GUANYLATE_KINASE_1"/>
    <property type="match status" value="1"/>
</dbReference>
<dbReference type="GO" id="GO:0035255">
    <property type="term" value="F:ionotropic glutamate receptor binding"/>
    <property type="evidence" value="ECO:0007669"/>
    <property type="project" value="TreeGrafter"/>
</dbReference>
<dbReference type="InterPro" id="IPR036028">
    <property type="entry name" value="SH3-like_dom_sf"/>
</dbReference>
<dbReference type="InterPro" id="IPR019590">
    <property type="entry name" value="DLG1_PEST_dom"/>
</dbReference>
<dbReference type="InterPro" id="IPR035763">
    <property type="entry name" value="DLG3_SH3"/>
</dbReference>
<protein>
    <submittedName>
        <fullName evidence="14">Discs large MAGUK scaffold protein 3</fullName>
    </submittedName>
</protein>
<accession>A0A8C3D0X3</accession>
<evidence type="ECO:0000256" key="2">
    <source>
        <dbReference type="ARBA" id="ARBA00004236"/>
    </source>
</evidence>
<dbReference type="Gene3D" id="2.30.30.40">
    <property type="entry name" value="SH3 Domains"/>
    <property type="match status" value="2"/>
</dbReference>
<dbReference type="GO" id="GO:0043005">
    <property type="term" value="C:neuron projection"/>
    <property type="evidence" value="ECO:0007669"/>
    <property type="project" value="TreeGrafter"/>
</dbReference>
<dbReference type="GO" id="GO:0045197">
    <property type="term" value="P:establishment or maintenance of epithelial cell apical/basal polarity"/>
    <property type="evidence" value="ECO:0007669"/>
    <property type="project" value="TreeGrafter"/>
</dbReference>
<dbReference type="PANTHER" id="PTHR23119:SF28">
    <property type="entry name" value="DISKS LARGE HOMOLOG 3"/>
    <property type="match status" value="1"/>
</dbReference>
<dbReference type="SMART" id="SM00569">
    <property type="entry name" value="L27"/>
    <property type="match status" value="1"/>
</dbReference>
<feature type="region of interest" description="Disordered" evidence="9">
    <location>
        <begin position="70"/>
        <end position="206"/>
    </location>
</feature>
<dbReference type="SUPFAM" id="SSF101288">
    <property type="entry name" value="L27 domain"/>
    <property type="match status" value="1"/>
</dbReference>
<dbReference type="GO" id="GO:0016323">
    <property type="term" value="C:basolateral plasma membrane"/>
    <property type="evidence" value="ECO:0007669"/>
    <property type="project" value="TreeGrafter"/>
</dbReference>
<dbReference type="InterPro" id="IPR019583">
    <property type="entry name" value="DLG1-4_PDZ_assoc"/>
</dbReference>
<feature type="domain" description="Guanylate kinase-like" evidence="11">
    <location>
        <begin position="896"/>
        <end position="1071"/>
    </location>
</feature>
<dbReference type="InterPro" id="IPR036034">
    <property type="entry name" value="PDZ_sf"/>
</dbReference>
<reference evidence="14" key="2">
    <citation type="submission" date="2025-08" db="UniProtKB">
        <authorList>
            <consortium name="Ensembl"/>
        </authorList>
    </citation>
    <scope>IDENTIFICATION</scope>
</reference>
<dbReference type="SUPFAM" id="SSF50156">
    <property type="entry name" value="PDZ domain-like"/>
    <property type="match status" value="3"/>
</dbReference>
<dbReference type="InterPro" id="IPR050614">
    <property type="entry name" value="Synaptic_Scaffolding_LAP-MAGUK"/>
</dbReference>
<sequence>MQEPSCCWGARAPAAHTAPGAGGWKGAVGGGGWLGHGPVLLSIGHFAAGPRPPSLLLIYVNKREAPAAVSELGRTNSSSPSLRRRQPGLGCAVPGSGQAAMRGAPVPPSAGTGERHRAGGGAQRGHRAAGGDTGAGGPGDAPIGVGEAGGAPARCRGLEGRSRRRCRQRGREGGGGGGSGSRWAGQAAGPLPGLAPSGAAAGRGGAMIRREDTEKAVEILTRYQSTLLSPEEQELKASIGKISHIFQSELFQALLDIHEFYDFTLRSAPLQPPGPDARCSTARQQHGAGKPGSSDTPREPQNLPEEPAEDGERRLPVATCGTPETPPRLVRVTARRTEAPTSVCSLVLGSRSALPQANPAPIIVNTDSLEQGLSVNGSDGMFKYEEIVLERGNSGLGFSIAGGIDNPHIPDDPGIFITKIIPGGAAAMDGRLGVNDCVLRVNDVDVSEVVHSKAVEALKEAGPVVRLVVRRRQPPPETIMEVNLMKGPKGLGFSIAGGIGNQHIPGDNSIYITKIIEGGAAQKDGRLQIGDRLLAVNNTNLQDVRHEEAVAALKNTSDMVYLKVAKPGSLHLNDMYAPPDYASTFSALADNHISHNSSLGYLGSVENKPAYTVPPQVTPSRYSPIPRHMIGDDDFTREPRKIILHKGSTGLGFNIVGGEDGEGIFVSFILAGGPADLSGELRRGDRILSVNGVNLRNATHEQAAAALKRAGQTVTIIAQYRPEEYSRFESKIHDLREQMMNSSMSSGSGSLRTSEKRSLYVRALFDYDRTRDSCLPSQGLSFSYGDILHVINASDDEWWQARLVTPHGESEQIGVIPSKKRVEKKERARLKTVKFHARTGMIESNRDFPGLSDDYYGAKNLKGVTSNTSDSESSSKGQEDTILSYEPVTRQEIHYARPVIILGPTKDRVNDDLISEFPHKFGSCVPHTTRPRRENEVDGQDYHFVVSREQMEKDIQDNKFIEAGQFNDNLYGTSIQSVRAVAERGKHCILDVSGNAIKRLQQAQLYPIAIFIKPKSIEALMEMNRRQTYEQANKVFDKAMKLEQEFGEYFTAIVQGDSLEEIYSKIKQIIEDQSGHYIWVPSPEKL</sequence>
<keyword evidence="4 8" id="KW-0728">SH3 domain</keyword>
<dbReference type="CDD" id="cd00071">
    <property type="entry name" value="GMPK"/>
    <property type="match status" value="1"/>
</dbReference>
<evidence type="ECO:0000259" key="12">
    <source>
        <dbReference type="PROSITE" id="PS50106"/>
    </source>
</evidence>
<dbReference type="SUPFAM" id="SSF50044">
    <property type="entry name" value="SH3-domain"/>
    <property type="match status" value="1"/>
</dbReference>
<dbReference type="GO" id="GO:0007268">
    <property type="term" value="P:chemical synaptic transmission"/>
    <property type="evidence" value="ECO:0007669"/>
    <property type="project" value="TreeGrafter"/>
</dbReference>
<dbReference type="Pfam" id="PF10600">
    <property type="entry name" value="PDZ_assoc"/>
    <property type="match status" value="1"/>
</dbReference>
<dbReference type="PROSITE" id="PS50052">
    <property type="entry name" value="GUANYLATE_KINASE_2"/>
    <property type="match status" value="1"/>
</dbReference>
<dbReference type="GO" id="GO:0098839">
    <property type="term" value="C:postsynaptic density membrane"/>
    <property type="evidence" value="ECO:0007669"/>
    <property type="project" value="TreeGrafter"/>
</dbReference>
<dbReference type="InterPro" id="IPR001478">
    <property type="entry name" value="PDZ"/>
</dbReference>
<proteinExistence type="inferred from homology"/>
<feature type="domain" description="PDZ" evidence="12">
    <location>
        <begin position="481"/>
        <end position="568"/>
    </location>
</feature>
<dbReference type="SMART" id="SM00326">
    <property type="entry name" value="SH3"/>
    <property type="match status" value="1"/>
</dbReference>
<dbReference type="PROSITE" id="PS51022">
    <property type="entry name" value="L27"/>
    <property type="match status" value="1"/>
</dbReference>
<dbReference type="Pfam" id="PF00595">
    <property type="entry name" value="PDZ"/>
    <property type="match status" value="3"/>
</dbReference>
<feature type="region of interest" description="Disordered" evidence="9">
    <location>
        <begin position="272"/>
        <end position="326"/>
    </location>
</feature>
<dbReference type="CDD" id="cd06724">
    <property type="entry name" value="PDZ2_Dlg1-2-4-like"/>
    <property type="match status" value="1"/>
</dbReference>
<dbReference type="Pfam" id="PF00018">
    <property type="entry name" value="SH3_1"/>
    <property type="match status" value="1"/>
</dbReference>
<evidence type="ECO:0000256" key="6">
    <source>
        <dbReference type="ARBA" id="ARBA00022737"/>
    </source>
</evidence>
<name>A0A8C3D0X3_CAIMO</name>
<dbReference type="SMART" id="SM00228">
    <property type="entry name" value="PDZ"/>
    <property type="match status" value="3"/>
</dbReference>
<dbReference type="GO" id="GO:0098609">
    <property type="term" value="P:cell-cell adhesion"/>
    <property type="evidence" value="ECO:0007669"/>
    <property type="project" value="TreeGrafter"/>
</dbReference>
<evidence type="ECO:0000259" key="13">
    <source>
        <dbReference type="PROSITE" id="PS51022"/>
    </source>
</evidence>
<feature type="domain" description="PDZ" evidence="12">
    <location>
        <begin position="641"/>
        <end position="722"/>
    </location>
</feature>
<dbReference type="GO" id="GO:0099072">
    <property type="term" value="P:regulation of postsynaptic membrane neurotransmitter receptor levels"/>
    <property type="evidence" value="ECO:0007669"/>
    <property type="project" value="TreeGrafter"/>
</dbReference>
<reference evidence="14" key="1">
    <citation type="submission" date="2018-09" db="EMBL/GenBank/DDBJ databases">
        <title>Common duck and Muscovy duck high density SNP chip.</title>
        <authorList>
            <person name="Vignal A."/>
            <person name="Thebault N."/>
            <person name="Warren W.C."/>
        </authorList>
    </citation>
    <scope>NUCLEOTIDE SEQUENCE [LARGE SCALE GENOMIC DNA]</scope>
</reference>
<dbReference type="Gene3D" id="1.10.287.470">
    <property type="entry name" value="Helix hairpin bin"/>
    <property type="match status" value="1"/>
</dbReference>
<dbReference type="InterPro" id="IPR001452">
    <property type="entry name" value="SH3_domain"/>
</dbReference>
<dbReference type="Pfam" id="PF09058">
    <property type="entry name" value="L27_1"/>
    <property type="match status" value="1"/>
</dbReference>
<feature type="domain" description="L27" evidence="13">
    <location>
        <begin position="209"/>
        <end position="269"/>
    </location>
</feature>
<keyword evidence="7" id="KW-0472">Membrane</keyword>
<evidence type="ECO:0000313" key="14">
    <source>
        <dbReference type="Ensembl" id="ENSCMMP00000027259.1"/>
    </source>
</evidence>
<comment type="subcellular location">
    <subcellularLocation>
        <location evidence="2">Cell membrane</location>
    </subcellularLocation>
    <subcellularLocation>
        <location evidence="1">Membrane</location>
        <topology evidence="1">Peripheral membrane protein</topology>
    </subcellularLocation>
</comment>
<dbReference type="SUPFAM" id="SSF52540">
    <property type="entry name" value="P-loop containing nucleoside triphosphate hydrolases"/>
    <property type="match status" value="1"/>
</dbReference>
<dbReference type="InterPro" id="IPR036892">
    <property type="entry name" value="L27_dom_sf"/>
</dbReference>
<dbReference type="FunFam" id="2.30.42.10:FF:000002">
    <property type="entry name" value="Disks large homolog 4 isoform 2"/>
    <property type="match status" value="1"/>
</dbReference>
<dbReference type="FunFam" id="3.40.50.300:FF:001402">
    <property type="entry name" value="Discs, large homolog 3 (Drosophila)"/>
    <property type="match status" value="1"/>
</dbReference>
<dbReference type="GO" id="GO:0031594">
    <property type="term" value="C:neuromuscular junction"/>
    <property type="evidence" value="ECO:0007669"/>
    <property type="project" value="TreeGrafter"/>
</dbReference>
<evidence type="ECO:0000256" key="4">
    <source>
        <dbReference type="ARBA" id="ARBA00022443"/>
    </source>
</evidence>
<evidence type="ECO:0000256" key="3">
    <source>
        <dbReference type="ARBA" id="ARBA00007014"/>
    </source>
</evidence>
<keyword evidence="15" id="KW-1185">Reference proteome</keyword>
<dbReference type="CDD" id="cd06795">
    <property type="entry name" value="PDZ3_Dlg1-2-4-like"/>
    <property type="match status" value="1"/>
</dbReference>
<dbReference type="Gene3D" id="3.30.63.10">
    <property type="entry name" value="Guanylate Kinase phosphate binding domain"/>
    <property type="match status" value="1"/>
</dbReference>
<keyword evidence="5" id="KW-1003">Cell membrane</keyword>
<evidence type="ECO:0000259" key="11">
    <source>
        <dbReference type="PROSITE" id="PS50052"/>
    </source>
</evidence>
<feature type="domain" description="SH3" evidence="10">
    <location>
        <begin position="756"/>
        <end position="826"/>
    </location>
</feature>
<dbReference type="Gene3D" id="3.40.50.300">
    <property type="entry name" value="P-loop containing nucleotide triphosphate hydrolases"/>
    <property type="match status" value="1"/>
</dbReference>
<dbReference type="AlphaFoldDB" id="A0A8C3D0X3"/>
<dbReference type="SMART" id="SM01277">
    <property type="entry name" value="MAGUK_N_PEST"/>
    <property type="match status" value="1"/>
</dbReference>
<dbReference type="Ensembl" id="ENSCMMT00000029761.1">
    <property type="protein sequence ID" value="ENSCMMP00000027259.1"/>
    <property type="gene ID" value="ENSCMMG00000016708.1"/>
</dbReference>
<dbReference type="FunFam" id="2.30.30.40:FF:000008">
    <property type="entry name" value="Disks large homolog 1 isoform 2"/>
    <property type="match status" value="1"/>
</dbReference>
<dbReference type="InterPro" id="IPR020590">
    <property type="entry name" value="Guanylate_kinase_CS"/>
</dbReference>
<organism evidence="14 15">
    <name type="scientific">Cairina moschata</name>
    <name type="common">Muscovy duck</name>
    <dbReference type="NCBI Taxonomy" id="8855"/>
    <lineage>
        <taxon>Eukaryota</taxon>
        <taxon>Metazoa</taxon>
        <taxon>Chordata</taxon>
        <taxon>Craniata</taxon>
        <taxon>Vertebrata</taxon>
        <taxon>Euteleostomi</taxon>
        <taxon>Archelosauria</taxon>
        <taxon>Archosauria</taxon>
        <taxon>Dinosauria</taxon>
        <taxon>Saurischia</taxon>
        <taxon>Theropoda</taxon>
        <taxon>Coelurosauria</taxon>
        <taxon>Aves</taxon>
        <taxon>Neognathae</taxon>
        <taxon>Galloanserae</taxon>
        <taxon>Anseriformes</taxon>
        <taxon>Anatidae</taxon>
        <taxon>Anatinae</taxon>
        <taxon>Cairina</taxon>
    </lineage>
</organism>
<dbReference type="FunFam" id="2.30.42.10:FF:000001">
    <property type="entry name" value="Disks large homolog 1 isoform 2"/>
    <property type="match status" value="1"/>
</dbReference>
<dbReference type="Gene3D" id="2.30.42.10">
    <property type="match status" value="3"/>
</dbReference>
<dbReference type="InterPro" id="IPR015143">
    <property type="entry name" value="L27_1"/>
</dbReference>